<dbReference type="EC" id="5.2.1.8" evidence="6"/>
<dbReference type="eggNOG" id="COG0545">
    <property type="taxonomic scope" value="Bacteria"/>
</dbReference>
<comment type="similarity">
    <text evidence="2 6">Belongs to the FKBP-type PPIase family.</text>
</comment>
<dbReference type="STRING" id="1150600.ADIARSV_1606"/>
<keyword evidence="4 5" id="KW-0413">Isomerase</keyword>
<sequence length="142" mass="15348">MVIITSCKKDEYDQAKQLATDEKLINEFVAANKIENVKRTDDGLYYVIIEPGTGSVVYNANTAVNVKYSGRLLNGAVFDSNTTGTTLTLGGLIYGWQLGIPLIQKGGKIRLLIPSYLGYGQNAIGSIPANSVLDFDVELVAE</sequence>
<comment type="caution">
    <text evidence="8">The sequence shown here is derived from an EMBL/GenBank/DDBJ whole genome shotgun (WGS) entry which is preliminary data.</text>
</comment>
<feature type="domain" description="PPIase FKBP-type" evidence="7">
    <location>
        <begin position="61"/>
        <end position="142"/>
    </location>
</feature>
<keyword evidence="3 5" id="KW-0697">Rotamase</keyword>
<dbReference type="Proteomes" id="UP000014174">
    <property type="component" value="Unassembled WGS sequence"/>
</dbReference>
<evidence type="ECO:0000256" key="5">
    <source>
        <dbReference type="PROSITE-ProRule" id="PRU00277"/>
    </source>
</evidence>
<gene>
    <name evidence="8" type="ORF">ADIARSV_1606</name>
</gene>
<evidence type="ECO:0000256" key="4">
    <source>
        <dbReference type="ARBA" id="ARBA00023235"/>
    </source>
</evidence>
<dbReference type="SUPFAM" id="SSF54534">
    <property type="entry name" value="FKBP-like"/>
    <property type="match status" value="1"/>
</dbReference>
<evidence type="ECO:0000256" key="6">
    <source>
        <dbReference type="RuleBase" id="RU003915"/>
    </source>
</evidence>
<evidence type="ECO:0000313" key="8">
    <source>
        <dbReference type="EMBL" id="EOR95118.1"/>
    </source>
</evidence>
<proteinExistence type="inferred from homology"/>
<dbReference type="InterPro" id="IPR046357">
    <property type="entry name" value="PPIase_dom_sf"/>
</dbReference>
<dbReference type="EMBL" id="AQPN01000063">
    <property type="protein sequence ID" value="EOR95118.1"/>
    <property type="molecule type" value="Genomic_DNA"/>
</dbReference>
<keyword evidence="9" id="KW-1185">Reference proteome</keyword>
<evidence type="ECO:0000259" key="7">
    <source>
        <dbReference type="PROSITE" id="PS50059"/>
    </source>
</evidence>
<name>R9GTW5_9SPHI</name>
<accession>R9GTW5</accession>
<dbReference type="Pfam" id="PF00254">
    <property type="entry name" value="FKBP_C"/>
    <property type="match status" value="1"/>
</dbReference>
<dbReference type="PROSITE" id="PS50059">
    <property type="entry name" value="FKBP_PPIASE"/>
    <property type="match status" value="1"/>
</dbReference>
<reference evidence="8 9" key="1">
    <citation type="journal article" date="2013" name="Genome Announc.">
        <title>Draft Genome Sequence of Arcticibacter svalbardensis Strain MN12-7T, a Member of the Family Sphingobacteriaceae Isolated from an Arctic Soil Sample.</title>
        <authorList>
            <person name="Shivaji S."/>
            <person name="Ara S."/>
            <person name="Prasad S."/>
            <person name="Manasa B.P."/>
            <person name="Begum Z."/>
            <person name="Singh A."/>
            <person name="Kumar Pinnaka A."/>
        </authorList>
    </citation>
    <scope>NUCLEOTIDE SEQUENCE [LARGE SCALE GENOMIC DNA]</scope>
    <source>
        <strain evidence="8 9">MN12-7</strain>
    </source>
</reference>
<dbReference type="GO" id="GO:0003755">
    <property type="term" value="F:peptidyl-prolyl cis-trans isomerase activity"/>
    <property type="evidence" value="ECO:0007669"/>
    <property type="project" value="UniProtKB-UniRule"/>
</dbReference>
<evidence type="ECO:0000256" key="3">
    <source>
        <dbReference type="ARBA" id="ARBA00023110"/>
    </source>
</evidence>
<protein>
    <recommendedName>
        <fullName evidence="6">Peptidyl-prolyl cis-trans isomerase</fullName>
        <ecNumber evidence="6">5.2.1.8</ecNumber>
    </recommendedName>
</protein>
<organism evidence="8 9">
    <name type="scientific">Arcticibacter svalbardensis MN12-7</name>
    <dbReference type="NCBI Taxonomy" id="1150600"/>
    <lineage>
        <taxon>Bacteria</taxon>
        <taxon>Pseudomonadati</taxon>
        <taxon>Bacteroidota</taxon>
        <taxon>Sphingobacteriia</taxon>
        <taxon>Sphingobacteriales</taxon>
        <taxon>Sphingobacteriaceae</taxon>
        <taxon>Arcticibacter</taxon>
    </lineage>
</organism>
<dbReference type="PANTHER" id="PTHR43811">
    <property type="entry name" value="FKBP-TYPE PEPTIDYL-PROLYL CIS-TRANS ISOMERASE FKPA"/>
    <property type="match status" value="1"/>
</dbReference>
<evidence type="ECO:0000256" key="1">
    <source>
        <dbReference type="ARBA" id="ARBA00000971"/>
    </source>
</evidence>
<comment type="catalytic activity">
    <reaction evidence="1 5 6">
        <text>[protein]-peptidylproline (omega=180) = [protein]-peptidylproline (omega=0)</text>
        <dbReference type="Rhea" id="RHEA:16237"/>
        <dbReference type="Rhea" id="RHEA-COMP:10747"/>
        <dbReference type="Rhea" id="RHEA-COMP:10748"/>
        <dbReference type="ChEBI" id="CHEBI:83833"/>
        <dbReference type="ChEBI" id="CHEBI:83834"/>
        <dbReference type="EC" id="5.2.1.8"/>
    </reaction>
</comment>
<evidence type="ECO:0000256" key="2">
    <source>
        <dbReference type="ARBA" id="ARBA00006577"/>
    </source>
</evidence>
<dbReference type="InterPro" id="IPR001179">
    <property type="entry name" value="PPIase_FKBP_dom"/>
</dbReference>
<dbReference type="Gene3D" id="3.10.50.40">
    <property type="match status" value="1"/>
</dbReference>
<dbReference type="PATRIC" id="fig|1150600.3.peg.1579"/>
<evidence type="ECO:0000313" key="9">
    <source>
        <dbReference type="Proteomes" id="UP000014174"/>
    </source>
</evidence>
<dbReference type="AlphaFoldDB" id="R9GTW5"/>
<dbReference type="PANTHER" id="PTHR43811:SF19">
    <property type="entry name" value="39 KDA FK506-BINDING NUCLEAR PROTEIN"/>
    <property type="match status" value="1"/>
</dbReference>